<dbReference type="RefSeq" id="WP_050350650.1">
    <property type="nucleotide sequence ID" value="NZ_CP073011.1"/>
</dbReference>
<reference evidence="3" key="1">
    <citation type="submission" date="2015-07" db="EMBL/GenBank/DDBJ databases">
        <title>Fjat-10053 dsm26.</title>
        <authorList>
            <person name="Liu B."/>
            <person name="Wang J."/>
            <person name="Zhu Y."/>
            <person name="Liu G."/>
            <person name="Chen Q."/>
            <person name="Chen Z."/>
            <person name="Lan J."/>
            <person name="Che J."/>
            <person name="Ge C."/>
            <person name="Shi H."/>
            <person name="Pan Z."/>
            <person name="Liu X."/>
        </authorList>
    </citation>
    <scope>NUCLEOTIDE SEQUENCE [LARGE SCALE GENOMIC DNA]</scope>
    <source>
        <strain evidence="3">DSM 26</strain>
    </source>
</reference>
<keyword evidence="1" id="KW-0812">Transmembrane</keyword>
<comment type="caution">
    <text evidence="2">The sequence shown here is derived from an EMBL/GenBank/DDBJ whole genome shotgun (WGS) entry which is preliminary data.</text>
</comment>
<evidence type="ECO:0000313" key="2">
    <source>
        <dbReference type="EMBL" id="KNE21235.1"/>
    </source>
</evidence>
<name>A0A0L0QRH6_VIRPA</name>
<proteinExistence type="predicted"/>
<accession>A0A0L0QRH6</accession>
<evidence type="ECO:0000256" key="1">
    <source>
        <dbReference type="SAM" id="Phobius"/>
    </source>
</evidence>
<feature type="transmembrane region" description="Helical" evidence="1">
    <location>
        <begin position="89"/>
        <end position="107"/>
    </location>
</feature>
<dbReference type="OrthoDB" id="3034675at2"/>
<keyword evidence="3" id="KW-1185">Reference proteome</keyword>
<keyword evidence="1" id="KW-1133">Transmembrane helix</keyword>
<dbReference type="Proteomes" id="UP000036780">
    <property type="component" value="Unassembled WGS sequence"/>
</dbReference>
<evidence type="ECO:0000313" key="3">
    <source>
        <dbReference type="Proteomes" id="UP000036780"/>
    </source>
</evidence>
<sequence>MNKYKKIEKKKAIYTNSKISEPQKTELRKEITTIFNRLSPKEKNEVIEFLYPVLRDNVSEAFSSNNYKGITSAFEVIQNTQRWKKEYKTNKIIMINMLVFSYLFLHIEQESGNDENFLIAKELFEEICKYNFEEIEFNDEQLENEVYNFKRNKAFISAIENNDIWTSVTYEIPFPLYISNNQLSFHYKGTKVLMEAEIISNGKPTIVAENGFVDLEKDKYGILNRTIVILKINKYLSSSKNINIYTADGVEKRSVALVISLELINFIIKNYKSISQNYWIENVSFKMIQASAPKIFAGETELKNILFYDENKYRVSPHIPYLSDELIKEFLIQLNNSYNENLWNILLQDAKKYLLINNLREAIISLNSSFENFMYSKIKLILKKYMGEEKTQLFFDGKVSYEDHASHEFITEEQFNKLVDRKIINNHIPSIYQLVKEYYKHVPSDKRIVLSRRKFNSYINKIKENRNDIVHGNKVDELSSKSVKEAIEAFEEIAHEILETHF</sequence>
<dbReference type="EMBL" id="LGTO01000005">
    <property type="protein sequence ID" value="KNE21235.1"/>
    <property type="molecule type" value="Genomic_DNA"/>
</dbReference>
<keyword evidence="1" id="KW-0472">Membrane</keyword>
<protein>
    <submittedName>
        <fullName evidence="2">Uncharacterized protein</fullName>
    </submittedName>
</protein>
<dbReference type="AlphaFoldDB" id="A0A0L0QRH6"/>
<organism evidence="2 3">
    <name type="scientific">Virgibacillus pantothenticus</name>
    <dbReference type="NCBI Taxonomy" id="1473"/>
    <lineage>
        <taxon>Bacteria</taxon>
        <taxon>Bacillati</taxon>
        <taxon>Bacillota</taxon>
        <taxon>Bacilli</taxon>
        <taxon>Bacillales</taxon>
        <taxon>Bacillaceae</taxon>
        <taxon>Virgibacillus</taxon>
    </lineage>
</organism>
<gene>
    <name evidence="2" type="ORF">AFK71_05990</name>
</gene>
<dbReference type="PATRIC" id="fig|1473.5.peg.4191"/>
<dbReference type="GeneID" id="66873057"/>